<evidence type="ECO:0000256" key="6">
    <source>
        <dbReference type="PROSITE-ProRule" id="PRU00042"/>
    </source>
</evidence>
<evidence type="ECO:0000313" key="10">
    <source>
        <dbReference type="Proteomes" id="UP000472277"/>
    </source>
</evidence>
<evidence type="ECO:0000256" key="5">
    <source>
        <dbReference type="ARBA" id="ARBA00023242"/>
    </source>
</evidence>
<dbReference type="GeneTree" id="ENSGT01150000286953"/>
<dbReference type="SUPFAM" id="SSF57667">
    <property type="entry name" value="beta-beta-alpha zinc fingers"/>
    <property type="match status" value="2"/>
</dbReference>
<dbReference type="GO" id="GO:0005667">
    <property type="term" value="C:transcription regulator complex"/>
    <property type="evidence" value="ECO:0007669"/>
    <property type="project" value="TreeGrafter"/>
</dbReference>
<keyword evidence="1" id="KW-0479">Metal-binding</keyword>
<dbReference type="SMART" id="SM00355">
    <property type="entry name" value="ZnF_C2H2"/>
    <property type="match status" value="4"/>
</dbReference>
<dbReference type="GO" id="GO:0000981">
    <property type="term" value="F:DNA-binding transcription factor activity, RNA polymerase II-specific"/>
    <property type="evidence" value="ECO:0007669"/>
    <property type="project" value="TreeGrafter"/>
</dbReference>
<dbReference type="PANTHER" id="PTHR14003">
    <property type="entry name" value="TRANSCRIPTIONAL REPRESSOR PROTEIN YY"/>
    <property type="match status" value="1"/>
</dbReference>
<reference evidence="9" key="2">
    <citation type="submission" date="2025-09" db="UniProtKB">
        <authorList>
            <consortium name="Ensembl"/>
        </authorList>
    </citation>
    <scope>IDENTIFICATION</scope>
</reference>
<evidence type="ECO:0000256" key="1">
    <source>
        <dbReference type="ARBA" id="ARBA00022723"/>
    </source>
</evidence>
<dbReference type="GO" id="GO:0000978">
    <property type="term" value="F:RNA polymerase II cis-regulatory region sequence-specific DNA binding"/>
    <property type="evidence" value="ECO:0007669"/>
    <property type="project" value="TreeGrafter"/>
</dbReference>
<keyword evidence="5" id="KW-0539">Nucleus</keyword>
<feature type="domain" description="C2H2-type" evidence="8">
    <location>
        <begin position="185"/>
        <end position="212"/>
    </location>
</feature>
<evidence type="ECO:0000259" key="8">
    <source>
        <dbReference type="PROSITE" id="PS50157"/>
    </source>
</evidence>
<feature type="domain" description="C2H2-type" evidence="8">
    <location>
        <begin position="213"/>
        <end position="242"/>
    </location>
</feature>
<feature type="region of interest" description="Disordered" evidence="7">
    <location>
        <begin position="71"/>
        <end position="101"/>
    </location>
</feature>
<dbReference type="PROSITE" id="PS50157">
    <property type="entry name" value="ZINC_FINGER_C2H2_2"/>
    <property type="match status" value="4"/>
</dbReference>
<dbReference type="GO" id="GO:0008270">
    <property type="term" value="F:zinc ion binding"/>
    <property type="evidence" value="ECO:0007669"/>
    <property type="project" value="UniProtKB-KW"/>
</dbReference>
<dbReference type="OMA" id="WARSEHI"/>
<feature type="domain" description="C2H2-type" evidence="8">
    <location>
        <begin position="157"/>
        <end position="184"/>
    </location>
</feature>
<evidence type="ECO:0000313" key="9">
    <source>
        <dbReference type="Ensembl" id="ENSSTUP00000032231.1"/>
    </source>
</evidence>
<keyword evidence="2" id="KW-0677">Repeat</keyword>
<dbReference type="PANTHER" id="PTHR14003:SF23">
    <property type="entry name" value="ZINC FINGER PROTEIN 143"/>
    <property type="match status" value="1"/>
</dbReference>
<dbReference type="InParanoid" id="A0A673YCF0"/>
<dbReference type="GO" id="GO:0031519">
    <property type="term" value="C:PcG protein complex"/>
    <property type="evidence" value="ECO:0007669"/>
    <property type="project" value="TreeGrafter"/>
</dbReference>
<organism evidence="9 10">
    <name type="scientific">Salmo trutta</name>
    <name type="common">Brown trout</name>
    <dbReference type="NCBI Taxonomy" id="8032"/>
    <lineage>
        <taxon>Eukaryota</taxon>
        <taxon>Metazoa</taxon>
        <taxon>Chordata</taxon>
        <taxon>Craniata</taxon>
        <taxon>Vertebrata</taxon>
        <taxon>Euteleostomi</taxon>
        <taxon>Actinopterygii</taxon>
        <taxon>Neopterygii</taxon>
        <taxon>Teleostei</taxon>
        <taxon>Protacanthopterygii</taxon>
        <taxon>Salmoniformes</taxon>
        <taxon>Salmonidae</taxon>
        <taxon>Salmoninae</taxon>
        <taxon>Salmo</taxon>
    </lineage>
</organism>
<feature type="compositionally biased region" description="Polar residues" evidence="7">
    <location>
        <begin position="87"/>
        <end position="101"/>
    </location>
</feature>
<protein>
    <recommendedName>
        <fullName evidence="8">C2H2-type domain-containing protein</fullName>
    </recommendedName>
</protein>
<evidence type="ECO:0000256" key="4">
    <source>
        <dbReference type="ARBA" id="ARBA00022833"/>
    </source>
</evidence>
<dbReference type="GO" id="GO:0000785">
    <property type="term" value="C:chromatin"/>
    <property type="evidence" value="ECO:0007669"/>
    <property type="project" value="TreeGrafter"/>
</dbReference>
<keyword evidence="4" id="KW-0862">Zinc</keyword>
<dbReference type="Pfam" id="PF13465">
    <property type="entry name" value="zf-H2C2_2"/>
    <property type="match status" value="1"/>
</dbReference>
<dbReference type="InterPro" id="IPR013087">
    <property type="entry name" value="Znf_C2H2_type"/>
</dbReference>
<sequence>RPRETGAGATRLSSCSRFRILTCISPEPEDMTVKMEGDIPLTWNADSHLGDRHSQGRDFLDYRESLETIPNNVTHSPLHTLRDRDPVSTSMGPSDSHSLFDQVLNSNDSARAQAQGGRATSDSSKEKRFLCMFCSKGFSCPQKVEIHQRFHTGVKPFSCNQCHMSFAQAGDLKRHQRVHTGEKPYSCPQCEKRFSRLDKLKMHLKVHTGERPFACTHCRKRFSERSYLRIHQNNTFYCCQQKRSTDEFGLTRVTDFSVEYPWVEYCIQTLCDM</sequence>
<keyword evidence="3 6" id="KW-0863">Zinc-finger</keyword>
<dbReference type="Ensembl" id="ENSSTUT00000033685.1">
    <property type="protein sequence ID" value="ENSSTUP00000032231.1"/>
    <property type="gene ID" value="ENSSTUG00000013854.1"/>
</dbReference>
<dbReference type="AlphaFoldDB" id="A0A673YCF0"/>
<evidence type="ECO:0000256" key="3">
    <source>
        <dbReference type="ARBA" id="ARBA00022771"/>
    </source>
</evidence>
<dbReference type="FunFam" id="3.30.160.60:FF:001049">
    <property type="entry name" value="zinc finger protein 319"/>
    <property type="match status" value="1"/>
</dbReference>
<reference evidence="9" key="1">
    <citation type="submission" date="2025-08" db="UniProtKB">
        <authorList>
            <consortium name="Ensembl"/>
        </authorList>
    </citation>
    <scope>IDENTIFICATION</scope>
</reference>
<keyword evidence="10" id="KW-1185">Reference proteome</keyword>
<evidence type="ECO:0000256" key="7">
    <source>
        <dbReference type="SAM" id="MobiDB-lite"/>
    </source>
</evidence>
<dbReference type="PROSITE" id="PS00028">
    <property type="entry name" value="ZINC_FINGER_C2H2_1"/>
    <property type="match status" value="3"/>
</dbReference>
<name>A0A673YCF0_SALTR</name>
<dbReference type="Gene3D" id="3.30.160.60">
    <property type="entry name" value="Classic Zinc Finger"/>
    <property type="match status" value="4"/>
</dbReference>
<dbReference type="InterPro" id="IPR036236">
    <property type="entry name" value="Znf_C2H2_sf"/>
</dbReference>
<accession>A0A673YCF0</accession>
<proteinExistence type="predicted"/>
<feature type="domain" description="C2H2-type" evidence="8">
    <location>
        <begin position="129"/>
        <end position="156"/>
    </location>
</feature>
<dbReference type="Proteomes" id="UP000472277">
    <property type="component" value="Chromosome 4"/>
</dbReference>
<dbReference type="FunFam" id="3.30.160.60:FF:002343">
    <property type="entry name" value="Zinc finger protein 33A"/>
    <property type="match status" value="2"/>
</dbReference>
<evidence type="ECO:0000256" key="2">
    <source>
        <dbReference type="ARBA" id="ARBA00022737"/>
    </source>
</evidence>
<dbReference type="Pfam" id="PF00096">
    <property type="entry name" value="zf-C2H2"/>
    <property type="match status" value="1"/>
</dbReference>